<dbReference type="Proteomes" id="UP000672032">
    <property type="component" value="Chromosome 5"/>
</dbReference>
<evidence type="ECO:0000256" key="6">
    <source>
        <dbReference type="ARBA" id="ARBA00023004"/>
    </source>
</evidence>
<dbReference type="InterPro" id="IPR036851">
    <property type="entry name" value="Chloroperoxidase-like_sf"/>
</dbReference>
<reference evidence="10" key="1">
    <citation type="submission" date="2020-10" db="EMBL/GenBank/DDBJ databases">
        <title>Genome Sequence of Monilinia vaccinii-corymbosi Sheds Light on Mummy Berry Disease Infection of Blueberry and Mating Type.</title>
        <authorList>
            <person name="Yow A.G."/>
            <person name="Zhang Y."/>
            <person name="Bansal K."/>
            <person name="Eacker S.M."/>
            <person name="Sullivan S."/>
            <person name="Liachko I."/>
            <person name="Cubeta M.A."/>
            <person name="Rollins J.A."/>
            <person name="Ashrafi H."/>
        </authorList>
    </citation>
    <scope>NUCLEOTIDE SEQUENCE</scope>
    <source>
        <strain evidence="10">RL-1</strain>
    </source>
</reference>
<keyword evidence="4" id="KW-0479">Metal-binding</keyword>
<dbReference type="PANTHER" id="PTHR33577:SF7">
    <property type="entry name" value="HEME HALOPEROXIDASE FAMILY PROFILE DOMAIN-CONTAINING PROTEIN"/>
    <property type="match status" value="1"/>
</dbReference>
<dbReference type="GO" id="GO:0004601">
    <property type="term" value="F:peroxidase activity"/>
    <property type="evidence" value="ECO:0007669"/>
    <property type="project" value="UniProtKB-KW"/>
</dbReference>
<evidence type="ECO:0000256" key="5">
    <source>
        <dbReference type="ARBA" id="ARBA00023002"/>
    </source>
</evidence>
<keyword evidence="5" id="KW-0560">Oxidoreductase</keyword>
<dbReference type="EMBL" id="CP063409">
    <property type="protein sequence ID" value="QSZ35203.1"/>
    <property type="molecule type" value="Genomic_DNA"/>
</dbReference>
<keyword evidence="3" id="KW-0349">Heme</keyword>
<keyword evidence="11" id="KW-1185">Reference proteome</keyword>
<keyword evidence="8" id="KW-0732">Signal</keyword>
<dbReference type="GO" id="GO:0046872">
    <property type="term" value="F:metal ion binding"/>
    <property type="evidence" value="ECO:0007669"/>
    <property type="project" value="UniProtKB-KW"/>
</dbReference>
<sequence length="237" mass="25739">MQFNVLSAATLLFGLAAAAIEGEWVAPTKDAVRGPCPMLNTLANHGFIPRDGRGLTQQVAVTALKRALNFNATLGGFFFLQSIAAFPGATSLNLDQLNAHNVLEHDSSISRQDAYFGNNHVVDPKVFAGTKAFFTTPIITAKQIIQAKLNRHALSKANNPTYFFPAKYESAQLAEMTAPFLVFGDKTKVTMNKNWFVSFIENERLPSQWRKPAQEVTLAEARAAIGVLAATQATIGV</sequence>
<feature type="signal peptide" evidence="8">
    <location>
        <begin position="1"/>
        <end position="22"/>
    </location>
</feature>
<evidence type="ECO:0000256" key="8">
    <source>
        <dbReference type="SAM" id="SignalP"/>
    </source>
</evidence>
<evidence type="ECO:0000256" key="3">
    <source>
        <dbReference type="ARBA" id="ARBA00022617"/>
    </source>
</evidence>
<comment type="similarity">
    <text evidence="7">Belongs to the chloroperoxidase family.</text>
</comment>
<dbReference type="PROSITE" id="PS51405">
    <property type="entry name" value="HEME_HALOPEROXIDASE"/>
    <property type="match status" value="1"/>
</dbReference>
<feature type="domain" description="Heme haloperoxidase family profile" evidence="9">
    <location>
        <begin position="20"/>
        <end position="223"/>
    </location>
</feature>
<organism evidence="10 11">
    <name type="scientific">Monilinia vaccinii-corymbosi</name>
    <dbReference type="NCBI Taxonomy" id="61207"/>
    <lineage>
        <taxon>Eukaryota</taxon>
        <taxon>Fungi</taxon>
        <taxon>Dikarya</taxon>
        <taxon>Ascomycota</taxon>
        <taxon>Pezizomycotina</taxon>
        <taxon>Leotiomycetes</taxon>
        <taxon>Helotiales</taxon>
        <taxon>Sclerotiniaceae</taxon>
        <taxon>Monilinia</taxon>
    </lineage>
</organism>
<protein>
    <recommendedName>
        <fullName evidence="9">Heme haloperoxidase family profile domain-containing protein</fullName>
    </recommendedName>
</protein>
<feature type="chain" id="PRO_5033069064" description="Heme haloperoxidase family profile domain-containing protein" evidence="8">
    <location>
        <begin position="23"/>
        <end position="237"/>
    </location>
</feature>
<dbReference type="Pfam" id="PF01328">
    <property type="entry name" value="Peroxidase_2"/>
    <property type="match status" value="1"/>
</dbReference>
<dbReference type="OrthoDB" id="407298at2759"/>
<dbReference type="InterPro" id="IPR000028">
    <property type="entry name" value="Chloroperoxidase"/>
</dbReference>
<name>A0A8A3PJL4_9HELO</name>
<dbReference type="Gene3D" id="1.10.489.10">
    <property type="entry name" value="Chloroperoxidase-like"/>
    <property type="match status" value="1"/>
</dbReference>
<comment type="cofactor">
    <cofactor evidence="1">
        <name>heme b</name>
        <dbReference type="ChEBI" id="CHEBI:60344"/>
    </cofactor>
</comment>
<keyword evidence="6" id="KW-0408">Iron</keyword>
<accession>A0A8A3PJL4</accession>
<evidence type="ECO:0000256" key="4">
    <source>
        <dbReference type="ARBA" id="ARBA00022723"/>
    </source>
</evidence>
<proteinExistence type="inferred from homology"/>
<dbReference type="PANTHER" id="PTHR33577">
    <property type="entry name" value="STERIGMATOCYSTIN BIOSYNTHESIS PEROXIDASE STCC-RELATED"/>
    <property type="match status" value="1"/>
</dbReference>
<evidence type="ECO:0000256" key="7">
    <source>
        <dbReference type="ARBA" id="ARBA00025795"/>
    </source>
</evidence>
<evidence type="ECO:0000313" key="11">
    <source>
        <dbReference type="Proteomes" id="UP000672032"/>
    </source>
</evidence>
<evidence type="ECO:0000256" key="2">
    <source>
        <dbReference type="ARBA" id="ARBA00022559"/>
    </source>
</evidence>
<dbReference type="AlphaFoldDB" id="A0A8A3PJL4"/>
<evidence type="ECO:0000256" key="1">
    <source>
        <dbReference type="ARBA" id="ARBA00001970"/>
    </source>
</evidence>
<evidence type="ECO:0000259" key="9">
    <source>
        <dbReference type="PROSITE" id="PS51405"/>
    </source>
</evidence>
<dbReference type="SUPFAM" id="SSF47571">
    <property type="entry name" value="Cloroperoxidase"/>
    <property type="match status" value="1"/>
</dbReference>
<evidence type="ECO:0000313" key="10">
    <source>
        <dbReference type="EMBL" id="QSZ35203.1"/>
    </source>
</evidence>
<keyword evidence="2" id="KW-0575">Peroxidase</keyword>
<gene>
    <name evidence="10" type="ORF">DSL72_008070</name>
</gene>